<keyword evidence="3" id="KW-0274">FAD</keyword>
<dbReference type="AlphaFoldDB" id="A0AAU3GUS7"/>
<dbReference type="InterPro" id="IPR050315">
    <property type="entry name" value="FAD-oxidoreductase_2"/>
</dbReference>
<organism evidence="7">
    <name type="scientific">Streptomyces sp. NBC_01401</name>
    <dbReference type="NCBI Taxonomy" id="2903854"/>
    <lineage>
        <taxon>Bacteria</taxon>
        <taxon>Bacillati</taxon>
        <taxon>Actinomycetota</taxon>
        <taxon>Actinomycetes</taxon>
        <taxon>Kitasatosporales</taxon>
        <taxon>Streptomycetaceae</taxon>
        <taxon>Streptomyces</taxon>
    </lineage>
</organism>
<dbReference type="Gene3D" id="3.90.700.10">
    <property type="entry name" value="Succinate dehydrogenase/fumarate reductase flavoprotein, catalytic domain"/>
    <property type="match status" value="1"/>
</dbReference>
<accession>A0AAU3GUS7</accession>
<feature type="domain" description="FAD-dependent oxidoreductase 2 FAD-binding" evidence="6">
    <location>
        <begin position="137"/>
        <end position="432"/>
    </location>
</feature>
<comment type="cofactor">
    <cofactor evidence="1">
        <name>FAD</name>
        <dbReference type="ChEBI" id="CHEBI:57692"/>
    </cofactor>
</comment>
<dbReference type="InterPro" id="IPR027477">
    <property type="entry name" value="Succ_DH/fumarate_Rdtase_cat_sf"/>
</dbReference>
<dbReference type="EMBL" id="CP109535">
    <property type="protein sequence ID" value="WTY96731.1"/>
    <property type="molecule type" value="Genomic_DNA"/>
</dbReference>
<keyword evidence="4" id="KW-0560">Oxidoreductase</keyword>
<dbReference type="GO" id="GO:0033765">
    <property type="term" value="F:steroid dehydrogenase activity, acting on the CH-CH group of donors"/>
    <property type="evidence" value="ECO:0007669"/>
    <property type="project" value="UniProtKB-ARBA"/>
</dbReference>
<dbReference type="Gene3D" id="3.50.50.60">
    <property type="entry name" value="FAD/NAD(P)-binding domain"/>
    <property type="match status" value="1"/>
</dbReference>
<evidence type="ECO:0000256" key="4">
    <source>
        <dbReference type="ARBA" id="ARBA00023002"/>
    </source>
</evidence>
<keyword evidence="2" id="KW-0285">Flavoprotein</keyword>
<gene>
    <name evidence="7" type="ORF">OG626_18415</name>
</gene>
<dbReference type="PANTHER" id="PTHR43400">
    <property type="entry name" value="FUMARATE REDUCTASE"/>
    <property type="match status" value="1"/>
</dbReference>
<reference evidence="7" key="1">
    <citation type="submission" date="2022-10" db="EMBL/GenBank/DDBJ databases">
        <title>The complete genomes of actinobacterial strains from the NBC collection.</title>
        <authorList>
            <person name="Joergensen T.S."/>
            <person name="Alvarez Arevalo M."/>
            <person name="Sterndorff E.B."/>
            <person name="Faurdal D."/>
            <person name="Vuksanovic O."/>
            <person name="Mourched A.-S."/>
            <person name="Charusanti P."/>
            <person name="Shaw S."/>
            <person name="Blin K."/>
            <person name="Weber T."/>
        </authorList>
    </citation>
    <scope>NUCLEOTIDE SEQUENCE</scope>
    <source>
        <strain evidence="7">NBC_01401</strain>
    </source>
</reference>
<dbReference type="SUPFAM" id="SSF51905">
    <property type="entry name" value="FAD/NAD(P)-binding domain"/>
    <property type="match status" value="1"/>
</dbReference>
<evidence type="ECO:0000256" key="3">
    <source>
        <dbReference type="ARBA" id="ARBA00022827"/>
    </source>
</evidence>
<dbReference type="InterPro" id="IPR003953">
    <property type="entry name" value="FAD-dep_OxRdtase_2_FAD-bd"/>
</dbReference>
<dbReference type="PANTHER" id="PTHR43400:SF7">
    <property type="entry name" value="FAD-DEPENDENT OXIDOREDUCTASE 2 FAD BINDING DOMAIN-CONTAINING PROTEIN"/>
    <property type="match status" value="1"/>
</dbReference>
<dbReference type="SUPFAM" id="SSF56425">
    <property type="entry name" value="Succinate dehydrogenase/fumarate reductase flavoprotein, catalytic domain"/>
    <property type="match status" value="1"/>
</dbReference>
<evidence type="ECO:0000256" key="2">
    <source>
        <dbReference type="ARBA" id="ARBA00022630"/>
    </source>
</evidence>
<dbReference type="Pfam" id="PF00890">
    <property type="entry name" value="FAD_binding_2"/>
    <property type="match status" value="2"/>
</dbReference>
<dbReference type="InterPro" id="IPR036188">
    <property type="entry name" value="FAD/NAD-bd_sf"/>
</dbReference>
<feature type="domain" description="FAD-dependent oxidoreductase 2 FAD-binding" evidence="6">
    <location>
        <begin position="10"/>
        <end position="58"/>
    </location>
</feature>
<sequence>MSTVPTERFDVVVMGSGIAGSAAAVAATRAGARVALLEKQDAFGGSAALSAGMFWTAPDLDAYRRRIPLGDEALGRVVVDDYAECLQELRATGERVADTPKTDIMTFGIGYSTDILAILAWCRAQVEAGGGVCRGGTAALQVLQDDAGEVTGLLARTAQGRVRYGAPAVVLAGGGFQGARDELTRAMGPNADRLLLRSNPGSVGDGLRLARQAGAGGSTAMSTFYGHLIGYPANSFEPDDFLPNSQYYSSHAVLVNMEGRRFVDETLGDEILNQDLLRQPQAAGVLVFDDHVRSTVGTDEPFPGLGTVDRYQVAVDNGAQHARADTLEELVERVATWGIDPAVLGRTLQDYVSAARAGGGFAGGLAVSARARAPRTGPFHALRVQPSITFTFGGVPVDDRFRVLDADGRPVPGLHAAGAEIGGLSHHGYAGGLAPAYITGRRAGRSAARAADTGPRPRAAAVPAGN</sequence>
<evidence type="ECO:0000256" key="5">
    <source>
        <dbReference type="SAM" id="MobiDB-lite"/>
    </source>
</evidence>
<protein>
    <submittedName>
        <fullName evidence="7">FAD-dependent oxidoreductase</fullName>
    </submittedName>
</protein>
<evidence type="ECO:0000313" key="7">
    <source>
        <dbReference type="EMBL" id="WTY96731.1"/>
    </source>
</evidence>
<feature type="region of interest" description="Disordered" evidence="5">
    <location>
        <begin position="447"/>
        <end position="466"/>
    </location>
</feature>
<proteinExistence type="predicted"/>
<dbReference type="PRINTS" id="PR00411">
    <property type="entry name" value="PNDRDTASEI"/>
</dbReference>
<name>A0AAU3GUS7_9ACTN</name>
<evidence type="ECO:0000256" key="1">
    <source>
        <dbReference type="ARBA" id="ARBA00001974"/>
    </source>
</evidence>
<evidence type="ECO:0000259" key="6">
    <source>
        <dbReference type="Pfam" id="PF00890"/>
    </source>
</evidence>